<gene>
    <name evidence="3" type="ORF">EV679_0083</name>
</gene>
<evidence type="ECO:0000256" key="1">
    <source>
        <dbReference type="PROSITE-ProRule" id="PRU00339"/>
    </source>
</evidence>
<dbReference type="Gene3D" id="1.25.40.10">
    <property type="entry name" value="Tetratricopeptide repeat domain"/>
    <property type="match status" value="1"/>
</dbReference>
<dbReference type="InterPro" id="IPR019734">
    <property type="entry name" value="TPR_rpt"/>
</dbReference>
<evidence type="ECO:0000256" key="2">
    <source>
        <dbReference type="SAM" id="MobiDB-lite"/>
    </source>
</evidence>
<comment type="caution">
    <text evidence="3">The sequence shown here is derived from an EMBL/GenBank/DDBJ whole genome shotgun (WGS) entry which is preliminary data.</text>
</comment>
<accession>A0A4Q7MXN2</accession>
<dbReference type="AlphaFoldDB" id="A0A4Q7MXN2"/>
<feature type="repeat" description="TPR" evidence="1">
    <location>
        <begin position="199"/>
        <end position="232"/>
    </location>
</feature>
<keyword evidence="1" id="KW-0802">TPR repeat</keyword>
<evidence type="ECO:0000313" key="3">
    <source>
        <dbReference type="EMBL" id="RZS72900.1"/>
    </source>
</evidence>
<dbReference type="PROSITE" id="PS50005">
    <property type="entry name" value="TPR"/>
    <property type="match status" value="1"/>
</dbReference>
<protein>
    <submittedName>
        <fullName evidence="3">Uncharacterized protein</fullName>
    </submittedName>
</protein>
<proteinExistence type="predicted"/>
<dbReference type="EMBL" id="SGWZ01000001">
    <property type="protein sequence ID" value="RZS72900.1"/>
    <property type="molecule type" value="Genomic_DNA"/>
</dbReference>
<evidence type="ECO:0000313" key="4">
    <source>
        <dbReference type="Proteomes" id="UP000292039"/>
    </source>
</evidence>
<dbReference type="Proteomes" id="UP000292039">
    <property type="component" value="Unassembled WGS sequence"/>
</dbReference>
<sequence>MVAGLLAGCAATHDSKVGESANDLAAGLLDSAILRVETQMQGEAAEDLLLNLEKGELLRVAARYDESQQALETADATVRVWEDQVRGALAAVGTQIGATLFGDGMRDYEGQDYEKVMLTTRMAMNRLNMGDLENARVDIRRTHEREALIAEARSRANAEAEEEAQEQGVEVEQKDISGYPVEIFDDPAVIGLKNGYQNALSHYLAGFVYETMNEPSLAAAGYRQAIELRPDETALQAGLEGLAERQQRLASGKETDVLFVIETGLAPARRSQSIVLPVPTHNGLLTLATAFPVIQPNPHALDLRQISIAGQTVPVAQATDLNAMARRALRDELPGMLTRSSIRLVTKAVLQNEINQQAGPLAGLFAALVSAAIEPEADDRMWRMLPERVYLARAFVPHGQHELQLSEDGHAVRTLDVRGRRMVVPVRMLSAVTYFGEPAYLDGVAAADTAPERKAGRASSRRVPVSVAQEAQ</sequence>
<dbReference type="InterPro" id="IPR011990">
    <property type="entry name" value="TPR-like_helical_dom_sf"/>
</dbReference>
<reference evidence="3 4" key="1">
    <citation type="submission" date="2019-02" db="EMBL/GenBank/DDBJ databases">
        <title>Genomic Encyclopedia of Type Strains, Phase IV (KMG-IV): sequencing the most valuable type-strain genomes for metagenomic binning, comparative biology and taxonomic classification.</title>
        <authorList>
            <person name="Goeker M."/>
        </authorList>
    </citation>
    <scope>NUCLEOTIDE SEQUENCE [LARGE SCALE GENOMIC DNA]</scope>
    <source>
        <strain evidence="3 4">DSM 16618</strain>
    </source>
</reference>
<feature type="region of interest" description="Disordered" evidence="2">
    <location>
        <begin position="451"/>
        <end position="472"/>
    </location>
</feature>
<name>A0A4Q7MXN2_9BURK</name>
<organism evidence="3 4">
    <name type="scientific">Kerstersia gyiorum</name>
    <dbReference type="NCBI Taxonomy" id="206506"/>
    <lineage>
        <taxon>Bacteria</taxon>
        <taxon>Pseudomonadati</taxon>
        <taxon>Pseudomonadota</taxon>
        <taxon>Betaproteobacteria</taxon>
        <taxon>Burkholderiales</taxon>
        <taxon>Alcaligenaceae</taxon>
        <taxon>Kerstersia</taxon>
    </lineage>
</organism>